<accession>A0A0E9W6Y6</accession>
<proteinExistence type="predicted"/>
<protein>
    <submittedName>
        <fullName evidence="1">Uncharacterized protein</fullName>
    </submittedName>
</protein>
<sequence>MHVCRTCKYKPLPYISIIYIKISFKCQKKKKKAKLHSCTKAHICPRP</sequence>
<dbReference type="EMBL" id="GBXM01022496">
    <property type="protein sequence ID" value="JAH86081.1"/>
    <property type="molecule type" value="Transcribed_RNA"/>
</dbReference>
<reference evidence="1" key="1">
    <citation type="submission" date="2014-11" db="EMBL/GenBank/DDBJ databases">
        <authorList>
            <person name="Amaro Gonzalez C."/>
        </authorList>
    </citation>
    <scope>NUCLEOTIDE SEQUENCE</scope>
</reference>
<name>A0A0E9W6Y6_ANGAN</name>
<dbReference type="AlphaFoldDB" id="A0A0E9W6Y6"/>
<reference evidence="1" key="2">
    <citation type="journal article" date="2015" name="Fish Shellfish Immunol.">
        <title>Early steps in the European eel (Anguilla anguilla)-Vibrio vulnificus interaction in the gills: Role of the RtxA13 toxin.</title>
        <authorList>
            <person name="Callol A."/>
            <person name="Pajuelo D."/>
            <person name="Ebbesson L."/>
            <person name="Teles M."/>
            <person name="MacKenzie S."/>
            <person name="Amaro C."/>
        </authorList>
    </citation>
    <scope>NUCLEOTIDE SEQUENCE</scope>
</reference>
<organism evidence="1">
    <name type="scientific">Anguilla anguilla</name>
    <name type="common">European freshwater eel</name>
    <name type="synonym">Muraena anguilla</name>
    <dbReference type="NCBI Taxonomy" id="7936"/>
    <lineage>
        <taxon>Eukaryota</taxon>
        <taxon>Metazoa</taxon>
        <taxon>Chordata</taxon>
        <taxon>Craniata</taxon>
        <taxon>Vertebrata</taxon>
        <taxon>Euteleostomi</taxon>
        <taxon>Actinopterygii</taxon>
        <taxon>Neopterygii</taxon>
        <taxon>Teleostei</taxon>
        <taxon>Anguilliformes</taxon>
        <taxon>Anguillidae</taxon>
        <taxon>Anguilla</taxon>
    </lineage>
</organism>
<evidence type="ECO:0000313" key="1">
    <source>
        <dbReference type="EMBL" id="JAH86081.1"/>
    </source>
</evidence>